<comment type="caution">
    <text evidence="2">The sequence shown here is derived from an EMBL/GenBank/DDBJ whole genome shotgun (WGS) entry which is preliminary data.</text>
</comment>
<reference evidence="3" key="1">
    <citation type="journal article" date="2019" name="Int. J. Syst. Evol. Microbiol.">
        <title>The Global Catalogue of Microorganisms (GCM) 10K type strain sequencing project: providing services to taxonomists for standard genome sequencing and annotation.</title>
        <authorList>
            <consortium name="The Broad Institute Genomics Platform"/>
            <consortium name="The Broad Institute Genome Sequencing Center for Infectious Disease"/>
            <person name="Wu L."/>
            <person name="Ma J."/>
        </authorList>
    </citation>
    <scope>NUCLEOTIDE SEQUENCE [LARGE SCALE GENOMIC DNA]</scope>
    <source>
        <strain evidence="3">JCM 14309</strain>
    </source>
</reference>
<protein>
    <recommendedName>
        <fullName evidence="1">SAF domain-containing protein</fullName>
    </recommendedName>
</protein>
<feature type="domain" description="SAF" evidence="1">
    <location>
        <begin position="25"/>
        <end position="87"/>
    </location>
</feature>
<dbReference type="EMBL" id="BAAAVT010000013">
    <property type="protein sequence ID" value="GAA3068184.1"/>
    <property type="molecule type" value="Genomic_DNA"/>
</dbReference>
<sequence length="194" mass="19645">MALLCALGAVLAGLAAGVESRGETATAVRVTQDVSAGDELTAAVLEEVSVDAEAVPGEEPVRVEDLLGRQAAVPLPRGAMVLPSQLVGPGLLAGQPEDHVAVPVRPADTALVGMLSPGQRVDVILSSESLEDGTSSRTVARAAPVLWVPSGESDDWFPQAGDAGQVVVVGVDPSTAQDIAQAAHEGRLHLSLVG</sequence>
<proteinExistence type="predicted"/>
<dbReference type="InterPro" id="IPR031571">
    <property type="entry name" value="RcpC_dom"/>
</dbReference>
<gene>
    <name evidence="2" type="ORF">GCM10010529_21040</name>
</gene>
<dbReference type="NCBIfam" id="TIGR03177">
    <property type="entry name" value="pilus_cpaB"/>
    <property type="match status" value="1"/>
</dbReference>
<dbReference type="Pfam" id="PF16976">
    <property type="entry name" value="RcpC"/>
    <property type="match status" value="1"/>
</dbReference>
<evidence type="ECO:0000313" key="3">
    <source>
        <dbReference type="Proteomes" id="UP001500236"/>
    </source>
</evidence>
<dbReference type="InterPro" id="IPR017592">
    <property type="entry name" value="Pilus_assmbl_Flp-typ_CpaB"/>
</dbReference>
<dbReference type="InterPro" id="IPR013974">
    <property type="entry name" value="SAF"/>
</dbReference>
<keyword evidence="3" id="KW-1185">Reference proteome</keyword>
<accession>A0ABP6M1P5</accession>
<name>A0ABP6M1P5_9MICC</name>
<evidence type="ECO:0000259" key="1">
    <source>
        <dbReference type="SMART" id="SM00858"/>
    </source>
</evidence>
<dbReference type="CDD" id="cd11614">
    <property type="entry name" value="SAF_CpaB_FlgA_like"/>
    <property type="match status" value="1"/>
</dbReference>
<organism evidence="2 3">
    <name type="scientific">Nesterenkonia aethiopica</name>
    <dbReference type="NCBI Taxonomy" id="269144"/>
    <lineage>
        <taxon>Bacteria</taxon>
        <taxon>Bacillati</taxon>
        <taxon>Actinomycetota</taxon>
        <taxon>Actinomycetes</taxon>
        <taxon>Micrococcales</taxon>
        <taxon>Micrococcaceae</taxon>
        <taxon>Nesterenkonia</taxon>
    </lineage>
</organism>
<evidence type="ECO:0000313" key="2">
    <source>
        <dbReference type="EMBL" id="GAA3068184.1"/>
    </source>
</evidence>
<dbReference type="Pfam" id="PF08666">
    <property type="entry name" value="SAF"/>
    <property type="match status" value="1"/>
</dbReference>
<dbReference type="SMART" id="SM00858">
    <property type="entry name" value="SAF"/>
    <property type="match status" value="1"/>
</dbReference>
<dbReference type="Proteomes" id="UP001500236">
    <property type="component" value="Unassembled WGS sequence"/>
</dbReference>